<evidence type="ECO:0000256" key="1">
    <source>
        <dbReference type="SAM" id="MobiDB-lite"/>
    </source>
</evidence>
<evidence type="ECO:0000313" key="2">
    <source>
        <dbReference type="EMBL" id="KAE9092405.1"/>
    </source>
</evidence>
<feature type="compositionally biased region" description="Basic and acidic residues" evidence="1">
    <location>
        <begin position="17"/>
        <end position="31"/>
    </location>
</feature>
<gene>
    <name evidence="2" type="ORF">PF006_g24710</name>
</gene>
<dbReference type="AlphaFoldDB" id="A0A6A3RBJ2"/>
<proteinExistence type="predicted"/>
<organism evidence="2 3">
    <name type="scientific">Phytophthora fragariae</name>
    <dbReference type="NCBI Taxonomy" id="53985"/>
    <lineage>
        <taxon>Eukaryota</taxon>
        <taxon>Sar</taxon>
        <taxon>Stramenopiles</taxon>
        <taxon>Oomycota</taxon>
        <taxon>Peronosporomycetes</taxon>
        <taxon>Peronosporales</taxon>
        <taxon>Peronosporaceae</taxon>
        <taxon>Phytophthora</taxon>
    </lineage>
</organism>
<protein>
    <submittedName>
        <fullName evidence="2">Uncharacterized protein</fullName>
    </submittedName>
</protein>
<sequence>MTPVGDTVGDVASSRRSLHELWRSRSDRRSGGEVVRGCGDGGPSSRTGDDVVGLRGFFVGDGVAGVAGSVSGAVAAVTPAAVGTGSVVSGVVTVAPAVETFVGGGVGHLLRDAEPVLR</sequence>
<dbReference type="EMBL" id="QXGA01002769">
    <property type="protein sequence ID" value="KAE9092405.1"/>
    <property type="molecule type" value="Genomic_DNA"/>
</dbReference>
<dbReference type="Proteomes" id="UP000440732">
    <property type="component" value="Unassembled WGS sequence"/>
</dbReference>
<feature type="region of interest" description="Disordered" evidence="1">
    <location>
        <begin position="1"/>
        <end position="48"/>
    </location>
</feature>
<reference evidence="2 3" key="1">
    <citation type="submission" date="2018-08" db="EMBL/GenBank/DDBJ databases">
        <title>Genomic investigation of the strawberry pathogen Phytophthora fragariae indicates pathogenicity is determined by transcriptional variation in three key races.</title>
        <authorList>
            <person name="Adams T.M."/>
            <person name="Armitage A.D."/>
            <person name="Sobczyk M.K."/>
            <person name="Bates H.J."/>
            <person name="Dunwell J.M."/>
            <person name="Nellist C.F."/>
            <person name="Harrison R.J."/>
        </authorList>
    </citation>
    <scope>NUCLEOTIDE SEQUENCE [LARGE SCALE GENOMIC DNA]</scope>
    <source>
        <strain evidence="2 3">NOV-5</strain>
    </source>
</reference>
<comment type="caution">
    <text evidence="2">The sequence shown here is derived from an EMBL/GenBank/DDBJ whole genome shotgun (WGS) entry which is preliminary data.</text>
</comment>
<name>A0A6A3RBJ2_9STRA</name>
<evidence type="ECO:0000313" key="3">
    <source>
        <dbReference type="Proteomes" id="UP000440732"/>
    </source>
</evidence>
<accession>A0A6A3RBJ2</accession>